<organism evidence="4 5">
    <name type="scientific">Denticeps clupeoides</name>
    <name type="common">denticle herring</name>
    <dbReference type="NCBI Taxonomy" id="299321"/>
    <lineage>
        <taxon>Eukaryota</taxon>
        <taxon>Metazoa</taxon>
        <taxon>Chordata</taxon>
        <taxon>Craniata</taxon>
        <taxon>Vertebrata</taxon>
        <taxon>Euteleostomi</taxon>
        <taxon>Actinopterygii</taxon>
        <taxon>Neopterygii</taxon>
        <taxon>Teleostei</taxon>
        <taxon>Clupei</taxon>
        <taxon>Clupeiformes</taxon>
        <taxon>Denticipitoidei</taxon>
        <taxon>Denticipitidae</taxon>
        <taxon>Denticeps</taxon>
    </lineage>
</organism>
<evidence type="ECO:0000313" key="4">
    <source>
        <dbReference type="Ensembl" id="ENSDCDP00010053124.1"/>
    </source>
</evidence>
<dbReference type="Pfam" id="PF15235">
    <property type="entry name" value="GRIN_C"/>
    <property type="match status" value="1"/>
</dbReference>
<reference evidence="4 5" key="1">
    <citation type="submission" date="2020-06" db="EMBL/GenBank/DDBJ databases">
        <authorList>
            <consortium name="Wellcome Sanger Institute Data Sharing"/>
        </authorList>
    </citation>
    <scope>NUCLEOTIDE SEQUENCE [LARGE SCALE GENOMIC DNA]</scope>
</reference>
<protein>
    <recommendedName>
        <fullName evidence="3">G protein-regulated inducer of neurite outgrowth C-terminal domain-containing protein</fullName>
    </recommendedName>
</protein>
<evidence type="ECO:0000259" key="3">
    <source>
        <dbReference type="Pfam" id="PF15235"/>
    </source>
</evidence>
<dbReference type="GeneTree" id="ENSGT00940000162796"/>
<dbReference type="Ensembl" id="ENSDCDT00010063621.1">
    <property type="protein sequence ID" value="ENSDCDP00010053124.1"/>
    <property type="gene ID" value="ENSDCDG00010030908.1"/>
</dbReference>
<dbReference type="PANTHER" id="PTHR15718:SF7">
    <property type="entry name" value="G PROTEIN-REGULATED INDUCER OF NEURITE OUTGROWTH 1"/>
    <property type="match status" value="1"/>
</dbReference>
<feature type="region of interest" description="Disordered" evidence="2">
    <location>
        <begin position="69"/>
        <end position="88"/>
    </location>
</feature>
<proteinExistence type="predicted"/>
<feature type="region of interest" description="Disordered" evidence="2">
    <location>
        <begin position="212"/>
        <end position="263"/>
    </location>
</feature>
<dbReference type="PANTHER" id="PTHR15718">
    <property type="entry name" value="G PROTEIN-REGULATED INDUCER OF NEURITE OUTGROWTH C-TERMINAL DOMAIN-CONTAINING PROTEIN"/>
    <property type="match status" value="1"/>
</dbReference>
<feature type="compositionally biased region" description="Basic residues" evidence="2">
    <location>
        <begin position="962"/>
        <end position="972"/>
    </location>
</feature>
<comment type="function">
    <text evidence="1">May be involved in neurite outgrowth.</text>
</comment>
<dbReference type="InterPro" id="IPR026646">
    <property type="entry name" value="GPRIN2-like/GPRIN3"/>
</dbReference>
<feature type="region of interest" description="Disordered" evidence="2">
    <location>
        <begin position="148"/>
        <end position="177"/>
    </location>
</feature>
<reference evidence="4" key="3">
    <citation type="submission" date="2025-09" db="UniProtKB">
        <authorList>
            <consortium name="Ensembl"/>
        </authorList>
    </citation>
    <scope>IDENTIFICATION</scope>
</reference>
<name>A0AAY4E778_9TELE</name>
<dbReference type="InterPro" id="IPR032745">
    <property type="entry name" value="GRIN_C"/>
</dbReference>
<feature type="compositionally biased region" description="Polar residues" evidence="2">
    <location>
        <begin position="212"/>
        <end position="234"/>
    </location>
</feature>
<feature type="region of interest" description="Disordered" evidence="2">
    <location>
        <begin position="907"/>
        <end position="993"/>
    </location>
</feature>
<dbReference type="GO" id="GO:0005886">
    <property type="term" value="C:plasma membrane"/>
    <property type="evidence" value="ECO:0007669"/>
    <property type="project" value="TreeGrafter"/>
</dbReference>
<evidence type="ECO:0000313" key="5">
    <source>
        <dbReference type="Proteomes" id="UP000694580"/>
    </source>
</evidence>
<dbReference type="GO" id="GO:0031175">
    <property type="term" value="P:neuron projection development"/>
    <property type="evidence" value="ECO:0007669"/>
    <property type="project" value="TreeGrafter"/>
</dbReference>
<dbReference type="AlphaFoldDB" id="A0AAY4E778"/>
<feature type="region of interest" description="Disordered" evidence="2">
    <location>
        <begin position="537"/>
        <end position="561"/>
    </location>
</feature>
<feature type="region of interest" description="Disordered" evidence="2">
    <location>
        <begin position="846"/>
        <end position="875"/>
    </location>
</feature>
<reference evidence="4" key="2">
    <citation type="submission" date="2025-08" db="UniProtKB">
        <authorList>
            <consortium name="Ensembl"/>
        </authorList>
    </citation>
    <scope>IDENTIFICATION</scope>
</reference>
<evidence type="ECO:0000256" key="2">
    <source>
        <dbReference type="SAM" id="MobiDB-lite"/>
    </source>
</evidence>
<sequence length="993" mass="106277">MWSSVTMGSLKNLSDHTTEDCCSAVVIENPHVADHGHWNPGDGQKSANNSHTDKLNQALGSSEVTVTSEVSDSAEQELVQEDKTDLGPKTSGLVMGMSSAPSTSNSHPEVDLARENITPKEKPVGIVHCTQLKRDVSQEITILVTSHDNSLPAEENEGDFHSGQESASCSEHGRRRDNTSIDGTIVLASVITINELDRSKIIGSDSMMNADVSGQQLQSHSNCQKNMNASQQDGAQKRDTNSSAFDPMGISVSSRDIDEADSGPVNRASKTLFEQNVVQQLNKDHEFKDNPLNTETKDQSPCNPQHMQTQVSLEVTYQSVATSPMTPSDSATAFQFPYSLKNTGGNVTMDTSKAPDKDNLKILCHSVATSPMTPPGGAVTFLFPHSLSKPCGPGSDQVGHMEMKDGKLQVMCYSTATSPMTPAEGVSAFLYPQSLATASVIGPEDATPVQTKGTSLGVVCHSAATSPMMPPDGTAAFLFPQTMANVGDKASAEVTQEETKDSKLQVMCYSVATSPFIFPEGVASFFFPQSMVKAGVRSTGESNEGDNKESSLQVTSHSVATSPMTPVNSASAFAFPQSLSKTSVSSPEDVGKGETQDNRLQVICYSIATSPMMTPDSATAFQFPQPLNKSGSKCSEDPNQEDAKDGRLHVICHSVATSPMTPPDGPMAFHFPISLAKAGSRGPEDVVMCYSAATSPMTPPEGTPAFLFPYSMATSVVRSPEQLETKATKLEVTCHSVATSPMTPPDGAAAFQYPQSMLAKCVVRNTEDVIRVESTDGRLRVTCHSVATSPMTPPDSAMAFQFPQFLSSPGDKTSAEVTRVGNKYHGLQVTSQVEFQSVATSPTIPIGLTTPGILSEPQPTTEDGPNESPEPVQEVSWDEKGMTWEVYGAVVDVTVLGSAIQKHLEKQVKKHWKQPPSATSSPPLNQEAPQTPGPSSSPPISEALLTGSVKQSSAKKKEEKQFRKRRGVRRNPLRGIFQRIHRPHCCSSSRSEE</sequence>
<feature type="compositionally biased region" description="Polar residues" evidence="2">
    <location>
        <begin position="550"/>
        <end position="561"/>
    </location>
</feature>
<feature type="compositionally biased region" description="Polar residues" evidence="2">
    <location>
        <begin position="916"/>
        <end position="929"/>
    </location>
</feature>
<evidence type="ECO:0000256" key="1">
    <source>
        <dbReference type="ARBA" id="ARBA00002358"/>
    </source>
</evidence>
<accession>A0AAY4E778</accession>
<gene>
    <name evidence="4" type="primary">DPYSL3</name>
</gene>
<feature type="domain" description="G protein-regulated inducer of neurite outgrowth C-terminal" evidence="3">
    <location>
        <begin position="859"/>
        <end position="988"/>
    </location>
</feature>
<feature type="region of interest" description="Disordered" evidence="2">
    <location>
        <begin position="33"/>
        <end position="53"/>
    </location>
</feature>
<keyword evidence="5" id="KW-1185">Reference proteome</keyword>
<dbReference type="Proteomes" id="UP000694580">
    <property type="component" value="Chromosome 18"/>
</dbReference>